<feature type="region of interest" description="Disordered" evidence="1">
    <location>
        <begin position="25"/>
        <end position="124"/>
    </location>
</feature>
<dbReference type="Proteomes" id="UP000245207">
    <property type="component" value="Unassembled WGS sequence"/>
</dbReference>
<dbReference type="EMBL" id="PKPP01000123">
    <property type="protein sequence ID" value="PWA97409.1"/>
    <property type="molecule type" value="Genomic_DNA"/>
</dbReference>
<dbReference type="GO" id="GO:0004519">
    <property type="term" value="F:endonuclease activity"/>
    <property type="evidence" value="ECO:0007669"/>
    <property type="project" value="UniProtKB-KW"/>
</dbReference>
<dbReference type="PANTHER" id="PTHR36968">
    <property type="entry name" value="HOMEOBOX-DDT DOMAIN PROTEIN RLT2"/>
    <property type="match status" value="1"/>
</dbReference>
<reference evidence="2 3" key="1">
    <citation type="journal article" date="2018" name="Mol. Plant">
        <title>The genome of Artemisia annua provides insight into the evolution of Asteraceae family and artemisinin biosynthesis.</title>
        <authorList>
            <person name="Shen Q."/>
            <person name="Zhang L."/>
            <person name="Liao Z."/>
            <person name="Wang S."/>
            <person name="Yan T."/>
            <person name="Shi P."/>
            <person name="Liu M."/>
            <person name="Fu X."/>
            <person name="Pan Q."/>
            <person name="Wang Y."/>
            <person name="Lv Z."/>
            <person name="Lu X."/>
            <person name="Zhang F."/>
            <person name="Jiang W."/>
            <person name="Ma Y."/>
            <person name="Chen M."/>
            <person name="Hao X."/>
            <person name="Li L."/>
            <person name="Tang Y."/>
            <person name="Lv G."/>
            <person name="Zhou Y."/>
            <person name="Sun X."/>
            <person name="Brodelius P.E."/>
            <person name="Rose J.K.C."/>
            <person name="Tang K."/>
        </authorList>
    </citation>
    <scope>NUCLEOTIDE SEQUENCE [LARGE SCALE GENOMIC DNA]</scope>
    <source>
        <strain evidence="3">cv. Huhao1</strain>
        <tissue evidence="2">Leaf</tissue>
    </source>
</reference>
<keyword evidence="2" id="KW-0540">Nuclease</keyword>
<accession>A0A2U1QHB6</accession>
<feature type="compositionally biased region" description="Polar residues" evidence="1">
    <location>
        <begin position="65"/>
        <end position="74"/>
    </location>
</feature>
<keyword evidence="2" id="KW-0378">Hydrolase</keyword>
<dbReference type="GO" id="GO:0008270">
    <property type="term" value="F:zinc ion binding"/>
    <property type="evidence" value="ECO:0007669"/>
    <property type="project" value="InterPro"/>
</dbReference>
<dbReference type="AlphaFoldDB" id="A0A2U1QHB6"/>
<dbReference type="PANTHER" id="PTHR36968:SF13">
    <property type="entry name" value="HOMEOBOX-DDT DOMAIN PROTEIN RLT1"/>
    <property type="match status" value="1"/>
</dbReference>
<keyword evidence="2" id="KW-0255">Endonuclease</keyword>
<dbReference type="GO" id="GO:0003676">
    <property type="term" value="F:nucleic acid binding"/>
    <property type="evidence" value="ECO:0007669"/>
    <property type="project" value="InterPro"/>
</dbReference>
<evidence type="ECO:0000256" key="1">
    <source>
        <dbReference type="SAM" id="MobiDB-lite"/>
    </source>
</evidence>
<dbReference type="InterPro" id="IPR036875">
    <property type="entry name" value="Znf_CCHC_sf"/>
</dbReference>
<keyword evidence="3" id="KW-1185">Reference proteome</keyword>
<dbReference type="GO" id="GO:0006357">
    <property type="term" value="P:regulation of transcription by RNA polymerase II"/>
    <property type="evidence" value="ECO:0007669"/>
    <property type="project" value="InterPro"/>
</dbReference>
<protein>
    <submittedName>
        <fullName evidence="2">HB1/Asxl, restriction endonuclease HTH domain-containing protein</fullName>
    </submittedName>
</protein>
<organism evidence="2 3">
    <name type="scientific">Artemisia annua</name>
    <name type="common">Sweet wormwood</name>
    <dbReference type="NCBI Taxonomy" id="35608"/>
    <lineage>
        <taxon>Eukaryota</taxon>
        <taxon>Viridiplantae</taxon>
        <taxon>Streptophyta</taxon>
        <taxon>Embryophyta</taxon>
        <taxon>Tracheophyta</taxon>
        <taxon>Spermatophyta</taxon>
        <taxon>Magnoliopsida</taxon>
        <taxon>eudicotyledons</taxon>
        <taxon>Gunneridae</taxon>
        <taxon>Pentapetalae</taxon>
        <taxon>asterids</taxon>
        <taxon>campanulids</taxon>
        <taxon>Asterales</taxon>
        <taxon>Asteraceae</taxon>
        <taxon>Asteroideae</taxon>
        <taxon>Anthemideae</taxon>
        <taxon>Artemisiinae</taxon>
        <taxon>Artemisia</taxon>
    </lineage>
</organism>
<evidence type="ECO:0000313" key="2">
    <source>
        <dbReference type="EMBL" id="PWA97409.1"/>
    </source>
</evidence>
<name>A0A2U1QHB6_ARTAN</name>
<gene>
    <name evidence="2" type="ORF">CTI12_AA028990</name>
</gene>
<evidence type="ECO:0000313" key="3">
    <source>
        <dbReference type="Proteomes" id="UP000245207"/>
    </source>
</evidence>
<feature type="compositionally biased region" description="Low complexity" evidence="1">
    <location>
        <begin position="50"/>
        <end position="62"/>
    </location>
</feature>
<comment type="caution">
    <text evidence="2">The sequence shown here is derived from an EMBL/GenBank/DDBJ whole genome shotgun (WGS) entry which is preliminary data.</text>
</comment>
<proteinExistence type="predicted"/>
<sequence>MVKQGGKLSRAGKTVRCMLCKELGHNKRSCKGQKMGPKPAATNKKRNTSAKKQAQGKASKPSAGKDQQTSTHTAPHSPPARASQGIVIRDSRSANTRSSRKQAADANKDPKNKEVQKGKQEENEEHNLLSIKADCIYTTIWLCLVSLTYAFFVDACFADGVWVYCYMILPSQVVRLPGRYKFGNDRMRQQLIIRVFRDIENVARTPFGRTGTNQYTVSNPGYGHPHIVEGGFGIRILLKHLNPLTWPEVLRQFALSAGFGPQLKKKIKVKRSSLPKMDEIHNVNMGIHQQSMNMQNQNSLELILGPAKRSLFDDLDM</sequence>
<feature type="compositionally biased region" description="Basic and acidic residues" evidence="1">
    <location>
        <begin position="102"/>
        <end position="124"/>
    </location>
</feature>
<dbReference type="InterPro" id="IPR044977">
    <property type="entry name" value="RLT1-3"/>
</dbReference>
<dbReference type="STRING" id="35608.A0A2U1QHB6"/>
<dbReference type="SUPFAM" id="SSF57756">
    <property type="entry name" value="Retrovirus zinc finger-like domains"/>
    <property type="match status" value="1"/>
</dbReference>
<dbReference type="OrthoDB" id="1738777at2759"/>